<proteinExistence type="predicted"/>
<organism evidence="1 2">
    <name type="scientific">Acaulospora colombiana</name>
    <dbReference type="NCBI Taxonomy" id="27376"/>
    <lineage>
        <taxon>Eukaryota</taxon>
        <taxon>Fungi</taxon>
        <taxon>Fungi incertae sedis</taxon>
        <taxon>Mucoromycota</taxon>
        <taxon>Glomeromycotina</taxon>
        <taxon>Glomeromycetes</taxon>
        <taxon>Diversisporales</taxon>
        <taxon>Acaulosporaceae</taxon>
        <taxon>Acaulospora</taxon>
    </lineage>
</organism>
<comment type="caution">
    <text evidence="1">The sequence shown here is derived from an EMBL/GenBank/DDBJ whole genome shotgun (WGS) entry which is preliminary data.</text>
</comment>
<sequence>MTSLAEESFSKEAFNFSKYLIERTPNEWNELDFLNWLNGVMSCFARIYHLKTEKQDGMVGLGKQWRMLDLGVKPYRYRDMAQSVWLAVFGIQYVVTEQASIGSSGSGHLCNRTVIETWLSPY</sequence>
<dbReference type="EMBL" id="CAJVPT010010053">
    <property type="protein sequence ID" value="CAG8566664.1"/>
    <property type="molecule type" value="Genomic_DNA"/>
</dbReference>
<feature type="non-terminal residue" evidence="1">
    <location>
        <position position="122"/>
    </location>
</feature>
<evidence type="ECO:0000313" key="2">
    <source>
        <dbReference type="Proteomes" id="UP000789525"/>
    </source>
</evidence>
<keyword evidence="2" id="KW-1185">Reference proteome</keyword>
<name>A0ACA9M2V6_9GLOM</name>
<evidence type="ECO:0000313" key="1">
    <source>
        <dbReference type="EMBL" id="CAG8566664.1"/>
    </source>
</evidence>
<reference evidence="1" key="1">
    <citation type="submission" date="2021-06" db="EMBL/GenBank/DDBJ databases">
        <authorList>
            <person name="Kallberg Y."/>
            <person name="Tangrot J."/>
            <person name="Rosling A."/>
        </authorList>
    </citation>
    <scope>NUCLEOTIDE SEQUENCE</scope>
    <source>
        <strain evidence="1">CL356</strain>
    </source>
</reference>
<protein>
    <submittedName>
        <fullName evidence="1">6099_t:CDS:1</fullName>
    </submittedName>
</protein>
<dbReference type="Proteomes" id="UP000789525">
    <property type="component" value="Unassembled WGS sequence"/>
</dbReference>
<accession>A0ACA9M2V6</accession>
<gene>
    <name evidence="1" type="ORF">ACOLOM_LOCUS5435</name>
</gene>